<proteinExistence type="predicted"/>
<comment type="caution">
    <text evidence="1">The sequence shown here is derived from an EMBL/GenBank/DDBJ whole genome shotgun (WGS) entry which is preliminary data.</text>
</comment>
<name>A0A9P6JZN1_9FUNG</name>
<evidence type="ECO:0000313" key="2">
    <source>
        <dbReference type="Proteomes" id="UP000780801"/>
    </source>
</evidence>
<reference evidence="1" key="1">
    <citation type="journal article" date="2020" name="Fungal Divers.">
        <title>Resolving the Mortierellaceae phylogeny through synthesis of multi-gene phylogenetics and phylogenomics.</title>
        <authorList>
            <person name="Vandepol N."/>
            <person name="Liber J."/>
            <person name="Desiro A."/>
            <person name="Na H."/>
            <person name="Kennedy M."/>
            <person name="Barry K."/>
            <person name="Grigoriev I.V."/>
            <person name="Miller A.N."/>
            <person name="O'Donnell K."/>
            <person name="Stajich J.E."/>
            <person name="Bonito G."/>
        </authorList>
    </citation>
    <scope>NUCLEOTIDE SEQUENCE</scope>
    <source>
        <strain evidence="1">KOD1015</strain>
    </source>
</reference>
<feature type="non-terminal residue" evidence="1">
    <location>
        <position position="1"/>
    </location>
</feature>
<evidence type="ECO:0000313" key="1">
    <source>
        <dbReference type="EMBL" id="KAF9539981.1"/>
    </source>
</evidence>
<organism evidence="1 2">
    <name type="scientific">Lunasporangiospora selenospora</name>
    <dbReference type="NCBI Taxonomy" id="979761"/>
    <lineage>
        <taxon>Eukaryota</taxon>
        <taxon>Fungi</taxon>
        <taxon>Fungi incertae sedis</taxon>
        <taxon>Mucoromycota</taxon>
        <taxon>Mortierellomycotina</taxon>
        <taxon>Mortierellomycetes</taxon>
        <taxon>Mortierellales</taxon>
        <taxon>Mortierellaceae</taxon>
        <taxon>Lunasporangiospora</taxon>
    </lineage>
</organism>
<sequence>GKSKEETGRSLFVPKRLPTNIKKSAFDAVQSLTDAAKDLSKNVMDRNLGDDGTVSQWNSYIEVDFQSLWETEEQ</sequence>
<gene>
    <name evidence="1" type="ORF">BGW38_009897</name>
</gene>
<dbReference type="EMBL" id="JAABOA010007582">
    <property type="protein sequence ID" value="KAF9539981.1"/>
    <property type="molecule type" value="Genomic_DNA"/>
</dbReference>
<keyword evidence="2" id="KW-1185">Reference proteome</keyword>
<dbReference type="Proteomes" id="UP000780801">
    <property type="component" value="Unassembled WGS sequence"/>
</dbReference>
<protein>
    <submittedName>
        <fullName evidence="1">Uncharacterized protein</fullName>
    </submittedName>
</protein>
<accession>A0A9P6JZN1</accession>
<dbReference type="AlphaFoldDB" id="A0A9P6JZN1"/>